<protein>
    <submittedName>
        <fullName evidence="6">Uncharacterized protein</fullName>
    </submittedName>
</protein>
<name>A0A8C3DSP6_CORMO</name>
<evidence type="ECO:0000256" key="5">
    <source>
        <dbReference type="RuleBase" id="RU003945"/>
    </source>
</evidence>
<reference evidence="6" key="2">
    <citation type="submission" date="2025-08" db="UniProtKB">
        <authorList>
            <consortium name="Ensembl"/>
        </authorList>
    </citation>
    <scope>IDENTIFICATION</scope>
</reference>
<evidence type="ECO:0000313" key="6">
    <source>
        <dbReference type="Ensembl" id="ENSCMUP00000011164.2"/>
    </source>
</evidence>
<dbReference type="Pfam" id="PF02096">
    <property type="entry name" value="60KD_IMP"/>
    <property type="match status" value="1"/>
</dbReference>
<reference evidence="7" key="1">
    <citation type="submission" date="2019-10" db="EMBL/GenBank/DDBJ databases">
        <title>Corvus moneduloides (New Caledonian crow) genome, bCorMon1, primary haplotype.</title>
        <authorList>
            <person name="Rutz C."/>
            <person name="Fungtammasan C."/>
            <person name="Mountcastle J."/>
            <person name="Formenti G."/>
            <person name="Chow W."/>
            <person name="Howe K."/>
            <person name="Steele M.P."/>
            <person name="Fernandes J."/>
            <person name="Gilbert M.T.P."/>
            <person name="Fedrigo O."/>
            <person name="Jarvis E.D."/>
            <person name="Gemmell N."/>
        </authorList>
    </citation>
    <scope>NUCLEOTIDE SEQUENCE [LARGE SCALE GENOMIC DNA]</scope>
</reference>
<dbReference type="AlphaFoldDB" id="A0A8C3DSP6"/>
<evidence type="ECO:0000256" key="4">
    <source>
        <dbReference type="ARBA" id="ARBA00023136"/>
    </source>
</evidence>
<dbReference type="PANTHER" id="PTHR12428:SF65">
    <property type="entry name" value="CYTOCHROME C OXIDASE ASSEMBLY PROTEIN COX18, MITOCHONDRIAL"/>
    <property type="match status" value="1"/>
</dbReference>
<comment type="subcellular location">
    <subcellularLocation>
        <location evidence="1 5">Membrane</location>
        <topology evidence="1 5">Multi-pass membrane protein</topology>
    </subcellularLocation>
</comment>
<reference evidence="6" key="3">
    <citation type="submission" date="2025-09" db="UniProtKB">
        <authorList>
            <consortium name="Ensembl"/>
        </authorList>
    </citation>
    <scope>IDENTIFICATION</scope>
</reference>
<accession>A0A8U7N4D8</accession>
<evidence type="ECO:0000256" key="2">
    <source>
        <dbReference type="ARBA" id="ARBA00022692"/>
    </source>
</evidence>
<gene>
    <name evidence="6" type="primary">LOC116444469</name>
</gene>
<dbReference type="InterPro" id="IPR001708">
    <property type="entry name" value="YidC/ALB3/OXA1/COX18"/>
</dbReference>
<keyword evidence="2 5" id="KW-0812">Transmembrane</keyword>
<evidence type="ECO:0000313" key="7">
    <source>
        <dbReference type="Proteomes" id="UP000694553"/>
    </source>
</evidence>
<dbReference type="GO" id="GO:0005743">
    <property type="term" value="C:mitochondrial inner membrane"/>
    <property type="evidence" value="ECO:0007669"/>
    <property type="project" value="TreeGrafter"/>
</dbReference>
<dbReference type="InterPro" id="IPR028055">
    <property type="entry name" value="YidC/Oxa/ALB_C"/>
</dbReference>
<dbReference type="GO" id="GO:0032977">
    <property type="term" value="F:membrane insertase activity"/>
    <property type="evidence" value="ECO:0007669"/>
    <property type="project" value="InterPro"/>
</dbReference>
<keyword evidence="4" id="KW-0472">Membrane</keyword>
<dbReference type="GO" id="GO:0033617">
    <property type="term" value="P:mitochondrial respiratory chain complex IV assembly"/>
    <property type="evidence" value="ECO:0007669"/>
    <property type="project" value="TreeGrafter"/>
</dbReference>
<accession>A0A8C3DSP6</accession>
<dbReference type="PANTHER" id="PTHR12428">
    <property type="entry name" value="OXA1"/>
    <property type="match status" value="1"/>
</dbReference>
<comment type="similarity">
    <text evidence="5">Belongs to the OXA1/ALB3/YidC family.</text>
</comment>
<dbReference type="Ensembl" id="ENSCMUT00000012036.2">
    <property type="protein sequence ID" value="ENSCMUP00000011164.2"/>
    <property type="gene ID" value="ENSCMUG00000007098.2"/>
</dbReference>
<dbReference type="Proteomes" id="UP000694553">
    <property type="component" value="Unassembled WGS sequence"/>
</dbReference>
<dbReference type="CDD" id="cd20069">
    <property type="entry name" value="5TM_Oxa1-like"/>
    <property type="match status" value="1"/>
</dbReference>
<evidence type="ECO:0000256" key="3">
    <source>
        <dbReference type="ARBA" id="ARBA00022989"/>
    </source>
</evidence>
<sequence>MAGGRWDYSNLHSSPYQSGYNIMQVMERGAALPSLPFPCPQPPWRPRRGALRRRAGRACAPREEAVGMWRLARAGARAPPALAVAAAAAAPGGPGGPEGWYEWAARSAPVHWAEGGLAALQEATGLPCWAAIACGAAVLRSAVTLPLAAHQGRLLAKLENLQPEIKELTKRLRYEVSVRGKQLGWSEKVARFHFTKNMRRIVTELYVRDNCHPFKATLLLWVQIPMWVCVSLALRNCSVGALGSAVQEQFSSGGALWFTDLTAPDSTWILPVSLGLVNLLVVEIFASQKNPQVSRFQKLVTNFFRVVSVVMIPIAATVPSSMALYWLSSSLVGLSHNLLLRSPTFRRLCCIPRTKSDSDTPYRDIMAALAAKYSFKK</sequence>
<dbReference type="OMA" id="WQRKRIV"/>
<evidence type="ECO:0000256" key="1">
    <source>
        <dbReference type="ARBA" id="ARBA00004141"/>
    </source>
</evidence>
<proteinExistence type="inferred from homology"/>
<dbReference type="GO" id="GO:0032979">
    <property type="term" value="P:protein insertion into mitochondrial inner membrane from matrix"/>
    <property type="evidence" value="ECO:0007669"/>
    <property type="project" value="TreeGrafter"/>
</dbReference>
<keyword evidence="3" id="KW-1133">Transmembrane helix</keyword>
<organism evidence="6 7">
    <name type="scientific">Corvus moneduloides</name>
    <name type="common">New Caledonian crow</name>
    <dbReference type="NCBI Taxonomy" id="1196302"/>
    <lineage>
        <taxon>Eukaryota</taxon>
        <taxon>Metazoa</taxon>
        <taxon>Chordata</taxon>
        <taxon>Craniata</taxon>
        <taxon>Vertebrata</taxon>
        <taxon>Euteleostomi</taxon>
        <taxon>Archelosauria</taxon>
        <taxon>Archosauria</taxon>
        <taxon>Dinosauria</taxon>
        <taxon>Saurischia</taxon>
        <taxon>Theropoda</taxon>
        <taxon>Coelurosauria</taxon>
        <taxon>Aves</taxon>
        <taxon>Neognathae</taxon>
        <taxon>Neoaves</taxon>
        <taxon>Telluraves</taxon>
        <taxon>Australaves</taxon>
        <taxon>Passeriformes</taxon>
        <taxon>Corvoidea</taxon>
        <taxon>Corvidae</taxon>
        <taxon>Corvus</taxon>
    </lineage>
</organism>
<keyword evidence="7" id="KW-1185">Reference proteome</keyword>